<keyword evidence="2" id="KW-0472">Membrane</keyword>
<dbReference type="EMBL" id="JBHSWE010000001">
    <property type="protein sequence ID" value="MFC6672219.1"/>
    <property type="molecule type" value="Genomic_DNA"/>
</dbReference>
<keyword evidence="4" id="KW-1185">Reference proteome</keyword>
<sequence length="149" mass="15485">MSTSTEAGINLSQTRLSETIAVSLIVLAVIGFALYSFQTIGSDGSFGLLSLLPTLVVIATALYTKRTIESLFIGVLVGLLMTNSPAAFIPALGTTFLDVFMNDTVAWIFIACGLMGSMISLVTLGAAPKPSAAGSPPGCIRRRAPCSRP</sequence>
<accession>A0ABW2A4A9</accession>
<feature type="transmembrane region" description="Helical" evidence="2">
    <location>
        <begin position="46"/>
        <end position="64"/>
    </location>
</feature>
<feature type="transmembrane region" description="Helical" evidence="2">
    <location>
        <begin position="20"/>
        <end position="40"/>
    </location>
</feature>
<dbReference type="RefSeq" id="WP_379910676.1">
    <property type="nucleotide sequence ID" value="NZ_JBHSWE010000001.1"/>
</dbReference>
<keyword evidence="2" id="KW-0812">Transmembrane</keyword>
<evidence type="ECO:0000313" key="4">
    <source>
        <dbReference type="Proteomes" id="UP001596422"/>
    </source>
</evidence>
<proteinExistence type="predicted"/>
<feature type="transmembrane region" description="Helical" evidence="2">
    <location>
        <begin position="105"/>
        <end position="127"/>
    </location>
</feature>
<organism evidence="3 4">
    <name type="scientific">Marinobacterium aestuariivivens</name>
    <dbReference type="NCBI Taxonomy" id="1698799"/>
    <lineage>
        <taxon>Bacteria</taxon>
        <taxon>Pseudomonadati</taxon>
        <taxon>Pseudomonadota</taxon>
        <taxon>Gammaproteobacteria</taxon>
        <taxon>Oceanospirillales</taxon>
        <taxon>Oceanospirillaceae</taxon>
        <taxon>Marinobacterium</taxon>
    </lineage>
</organism>
<protein>
    <recommendedName>
        <fullName evidence="5">Na+/H+ antiporter NhaC-like C-terminal domain-containing protein</fullName>
    </recommendedName>
</protein>
<feature type="region of interest" description="Disordered" evidence="1">
    <location>
        <begin position="128"/>
        <end position="149"/>
    </location>
</feature>
<feature type="transmembrane region" description="Helical" evidence="2">
    <location>
        <begin position="71"/>
        <end position="93"/>
    </location>
</feature>
<evidence type="ECO:0000256" key="2">
    <source>
        <dbReference type="SAM" id="Phobius"/>
    </source>
</evidence>
<evidence type="ECO:0000256" key="1">
    <source>
        <dbReference type="SAM" id="MobiDB-lite"/>
    </source>
</evidence>
<evidence type="ECO:0008006" key="5">
    <source>
        <dbReference type="Google" id="ProtNLM"/>
    </source>
</evidence>
<comment type="caution">
    <text evidence="3">The sequence shown here is derived from an EMBL/GenBank/DDBJ whole genome shotgun (WGS) entry which is preliminary data.</text>
</comment>
<reference evidence="4" key="1">
    <citation type="journal article" date="2019" name="Int. J. Syst. Evol. Microbiol.">
        <title>The Global Catalogue of Microorganisms (GCM) 10K type strain sequencing project: providing services to taxonomists for standard genome sequencing and annotation.</title>
        <authorList>
            <consortium name="The Broad Institute Genomics Platform"/>
            <consortium name="The Broad Institute Genome Sequencing Center for Infectious Disease"/>
            <person name="Wu L."/>
            <person name="Ma J."/>
        </authorList>
    </citation>
    <scope>NUCLEOTIDE SEQUENCE [LARGE SCALE GENOMIC DNA]</scope>
    <source>
        <strain evidence="4">NBRC 111756</strain>
    </source>
</reference>
<gene>
    <name evidence="3" type="ORF">ACFQDL_20715</name>
</gene>
<feature type="compositionally biased region" description="Low complexity" evidence="1">
    <location>
        <begin position="128"/>
        <end position="138"/>
    </location>
</feature>
<keyword evidence="2" id="KW-1133">Transmembrane helix</keyword>
<evidence type="ECO:0000313" key="3">
    <source>
        <dbReference type="EMBL" id="MFC6672219.1"/>
    </source>
</evidence>
<name>A0ABW2A4A9_9GAMM</name>
<feature type="compositionally biased region" description="Basic residues" evidence="1">
    <location>
        <begin position="140"/>
        <end position="149"/>
    </location>
</feature>
<dbReference type="Proteomes" id="UP001596422">
    <property type="component" value="Unassembled WGS sequence"/>
</dbReference>